<accession>X1RT82</accession>
<dbReference type="EMBL" id="BARW01002301">
    <property type="protein sequence ID" value="GAI70166.1"/>
    <property type="molecule type" value="Genomic_DNA"/>
</dbReference>
<evidence type="ECO:0000313" key="1">
    <source>
        <dbReference type="EMBL" id="GAI70166.1"/>
    </source>
</evidence>
<evidence type="ECO:0008006" key="2">
    <source>
        <dbReference type="Google" id="ProtNLM"/>
    </source>
</evidence>
<protein>
    <recommendedName>
        <fullName evidence="2">Macroglobulin domain-containing protein</fullName>
    </recommendedName>
</protein>
<gene>
    <name evidence="1" type="ORF">S12H4_06524</name>
</gene>
<name>X1RT82_9ZZZZ</name>
<feature type="non-terminal residue" evidence="1">
    <location>
        <position position="116"/>
    </location>
</feature>
<organism evidence="1">
    <name type="scientific">marine sediment metagenome</name>
    <dbReference type="NCBI Taxonomy" id="412755"/>
    <lineage>
        <taxon>unclassified sequences</taxon>
        <taxon>metagenomes</taxon>
        <taxon>ecological metagenomes</taxon>
    </lineage>
</organism>
<proteinExistence type="predicted"/>
<comment type="caution">
    <text evidence="1">The sequence shown here is derived from an EMBL/GenBank/DDBJ whole genome shotgun (WGS) entry which is preliminary data.</text>
</comment>
<dbReference type="AlphaFoldDB" id="X1RT82"/>
<sequence>MSRFQPWHGSHKKKMALITKLRIPGLILAGLFFLQPATDEEQFYKTLTGKIEIYKKKFPKEIVYIQTDKNVYIPGEDLFFKAYVKDVYSIHPSLLSQNLYLILLDSDGEETANKIF</sequence>
<reference evidence="1" key="1">
    <citation type="journal article" date="2014" name="Front. Microbiol.">
        <title>High frequency of phylogenetically diverse reductive dehalogenase-homologous genes in deep subseafloor sedimentary metagenomes.</title>
        <authorList>
            <person name="Kawai M."/>
            <person name="Futagami T."/>
            <person name="Toyoda A."/>
            <person name="Takaki Y."/>
            <person name="Nishi S."/>
            <person name="Hori S."/>
            <person name="Arai W."/>
            <person name="Tsubouchi T."/>
            <person name="Morono Y."/>
            <person name="Uchiyama I."/>
            <person name="Ito T."/>
            <person name="Fujiyama A."/>
            <person name="Inagaki F."/>
            <person name="Takami H."/>
        </authorList>
    </citation>
    <scope>NUCLEOTIDE SEQUENCE</scope>
    <source>
        <strain evidence="1">Expedition CK06-06</strain>
    </source>
</reference>